<dbReference type="SMART" id="SM00343">
    <property type="entry name" value="ZnF_C2HC"/>
    <property type="match status" value="1"/>
</dbReference>
<dbReference type="GO" id="GO:0008270">
    <property type="term" value="F:zinc ion binding"/>
    <property type="evidence" value="ECO:0007669"/>
    <property type="project" value="UniProtKB-KW"/>
</dbReference>
<accession>A0A2Z7CEV3</accession>
<keyword evidence="3" id="KW-1133">Transmembrane helix</keyword>
<feature type="domain" description="CCHC-type" evidence="4">
    <location>
        <begin position="329"/>
        <end position="343"/>
    </location>
</feature>
<evidence type="ECO:0000313" key="5">
    <source>
        <dbReference type="EMBL" id="KZV45590.1"/>
    </source>
</evidence>
<keyword evidence="1" id="KW-0862">Zinc</keyword>
<feature type="transmembrane region" description="Helical" evidence="3">
    <location>
        <begin position="152"/>
        <end position="177"/>
    </location>
</feature>
<name>A0A2Z7CEV3_9LAMI</name>
<keyword evidence="1" id="KW-0863">Zinc-finger</keyword>
<evidence type="ECO:0000256" key="2">
    <source>
        <dbReference type="SAM" id="MobiDB-lite"/>
    </source>
</evidence>
<evidence type="ECO:0000313" key="6">
    <source>
        <dbReference type="Proteomes" id="UP000250235"/>
    </source>
</evidence>
<proteinExistence type="predicted"/>
<feature type="region of interest" description="Disordered" evidence="2">
    <location>
        <begin position="185"/>
        <end position="216"/>
    </location>
</feature>
<gene>
    <name evidence="5" type="ORF">F511_33701</name>
</gene>
<keyword evidence="3" id="KW-0472">Membrane</keyword>
<dbReference type="EMBL" id="KQ996035">
    <property type="protein sequence ID" value="KZV45590.1"/>
    <property type="molecule type" value="Genomic_DNA"/>
</dbReference>
<dbReference type="GO" id="GO:0003676">
    <property type="term" value="F:nucleic acid binding"/>
    <property type="evidence" value="ECO:0007669"/>
    <property type="project" value="InterPro"/>
</dbReference>
<sequence>MLCASGRNLPRVCSRGVDFKTSSFDLAGTTLFRCSTSARDLLQERDLLSVTMSPMRRRFSLALTFRSAKISVCCDAFCLQISRVVKCPDFSSRFCATSFGRRDLMQKSVSSAIDVNSGDRCVDVERRSCRSCIFRNKFVGSAALFELLGKRFIVVLSLVPAVAFALGGRIRFLLLTVGEMPPRRRGRASRQAVVDSRTPVSADREDASQPSVPLEYSESQSSAFRSLASAVNRAVDLMESLVVGQTRVQQSTGQSVDPVPSGTSSSQPSVAPQSLSRQRFRSRGRRFKRSSSSSSSSGGSGGARANASFCGQCGGKHRPSRCVGVRGSCNNCGHVGHFARVCPTLGQQALTRSSSRRPYRPFQSQLSGFQPPEASNARELSLSEQSGLQLTQVDATTVERDDALTGEGCSGSCSLLVNSV</sequence>
<evidence type="ECO:0000259" key="4">
    <source>
        <dbReference type="PROSITE" id="PS50158"/>
    </source>
</evidence>
<dbReference type="InterPro" id="IPR001878">
    <property type="entry name" value="Znf_CCHC"/>
</dbReference>
<feature type="compositionally biased region" description="Basic residues" evidence="2">
    <location>
        <begin position="278"/>
        <end position="289"/>
    </location>
</feature>
<feature type="compositionally biased region" description="Polar residues" evidence="2">
    <location>
        <begin position="246"/>
        <end position="273"/>
    </location>
</feature>
<keyword evidence="1" id="KW-0479">Metal-binding</keyword>
<feature type="region of interest" description="Disordered" evidence="2">
    <location>
        <begin position="353"/>
        <end position="381"/>
    </location>
</feature>
<feature type="region of interest" description="Disordered" evidence="2">
    <location>
        <begin position="246"/>
        <end position="304"/>
    </location>
</feature>
<reference evidence="5 6" key="1">
    <citation type="journal article" date="2015" name="Proc. Natl. Acad. Sci. U.S.A.">
        <title>The resurrection genome of Boea hygrometrica: A blueprint for survival of dehydration.</title>
        <authorList>
            <person name="Xiao L."/>
            <person name="Yang G."/>
            <person name="Zhang L."/>
            <person name="Yang X."/>
            <person name="Zhao S."/>
            <person name="Ji Z."/>
            <person name="Zhou Q."/>
            <person name="Hu M."/>
            <person name="Wang Y."/>
            <person name="Chen M."/>
            <person name="Xu Y."/>
            <person name="Jin H."/>
            <person name="Xiao X."/>
            <person name="Hu G."/>
            <person name="Bao F."/>
            <person name="Hu Y."/>
            <person name="Wan P."/>
            <person name="Li L."/>
            <person name="Deng X."/>
            <person name="Kuang T."/>
            <person name="Xiang C."/>
            <person name="Zhu J.K."/>
            <person name="Oliver M.J."/>
            <person name="He Y."/>
        </authorList>
    </citation>
    <scope>NUCLEOTIDE SEQUENCE [LARGE SCALE GENOMIC DNA]</scope>
    <source>
        <strain evidence="6">cv. XS01</strain>
    </source>
</reference>
<protein>
    <recommendedName>
        <fullName evidence="4">CCHC-type domain-containing protein</fullName>
    </recommendedName>
</protein>
<dbReference type="Proteomes" id="UP000250235">
    <property type="component" value="Unassembled WGS sequence"/>
</dbReference>
<dbReference type="AlphaFoldDB" id="A0A2Z7CEV3"/>
<evidence type="ECO:0000256" key="1">
    <source>
        <dbReference type="PROSITE-ProRule" id="PRU00047"/>
    </source>
</evidence>
<feature type="compositionally biased region" description="Low complexity" evidence="2">
    <location>
        <begin position="290"/>
        <end position="304"/>
    </location>
</feature>
<keyword evidence="6" id="KW-1185">Reference proteome</keyword>
<evidence type="ECO:0000256" key="3">
    <source>
        <dbReference type="SAM" id="Phobius"/>
    </source>
</evidence>
<keyword evidence="3" id="KW-0812">Transmembrane</keyword>
<organism evidence="5 6">
    <name type="scientific">Dorcoceras hygrometricum</name>
    <dbReference type="NCBI Taxonomy" id="472368"/>
    <lineage>
        <taxon>Eukaryota</taxon>
        <taxon>Viridiplantae</taxon>
        <taxon>Streptophyta</taxon>
        <taxon>Embryophyta</taxon>
        <taxon>Tracheophyta</taxon>
        <taxon>Spermatophyta</taxon>
        <taxon>Magnoliopsida</taxon>
        <taxon>eudicotyledons</taxon>
        <taxon>Gunneridae</taxon>
        <taxon>Pentapetalae</taxon>
        <taxon>asterids</taxon>
        <taxon>lamiids</taxon>
        <taxon>Lamiales</taxon>
        <taxon>Gesneriaceae</taxon>
        <taxon>Didymocarpoideae</taxon>
        <taxon>Trichosporeae</taxon>
        <taxon>Loxocarpinae</taxon>
        <taxon>Dorcoceras</taxon>
    </lineage>
</organism>
<dbReference type="Gene3D" id="4.10.60.10">
    <property type="entry name" value="Zinc finger, CCHC-type"/>
    <property type="match status" value="1"/>
</dbReference>
<dbReference type="PROSITE" id="PS50158">
    <property type="entry name" value="ZF_CCHC"/>
    <property type="match status" value="1"/>
</dbReference>